<feature type="transmembrane region" description="Helical" evidence="6">
    <location>
        <begin position="234"/>
        <end position="252"/>
    </location>
</feature>
<dbReference type="InterPro" id="IPR051119">
    <property type="entry name" value="Nematode_SR-like"/>
</dbReference>
<comment type="similarity">
    <text evidence="2 6">Belongs to the nematode receptor-like protein srg family.</text>
</comment>
<dbReference type="PANTHER" id="PTHR31627">
    <property type="entry name" value="SERPENTINE RECEPTOR CLASS GAMMA-RELATED"/>
    <property type="match status" value="1"/>
</dbReference>
<evidence type="ECO:0000256" key="3">
    <source>
        <dbReference type="ARBA" id="ARBA00022692"/>
    </source>
</evidence>
<keyword evidence="5 6" id="KW-0472">Membrane</keyword>
<evidence type="ECO:0000256" key="1">
    <source>
        <dbReference type="ARBA" id="ARBA00004141"/>
    </source>
</evidence>
<dbReference type="AlphaFoldDB" id="A0A914QF64"/>
<organism evidence="7 8">
    <name type="scientific">Panagrolaimus davidi</name>
    <dbReference type="NCBI Taxonomy" id="227884"/>
    <lineage>
        <taxon>Eukaryota</taxon>
        <taxon>Metazoa</taxon>
        <taxon>Ecdysozoa</taxon>
        <taxon>Nematoda</taxon>
        <taxon>Chromadorea</taxon>
        <taxon>Rhabditida</taxon>
        <taxon>Tylenchina</taxon>
        <taxon>Panagrolaimomorpha</taxon>
        <taxon>Panagrolaimoidea</taxon>
        <taxon>Panagrolaimidae</taxon>
        <taxon>Panagrolaimus</taxon>
    </lineage>
</organism>
<feature type="transmembrane region" description="Helical" evidence="6">
    <location>
        <begin position="133"/>
        <end position="152"/>
    </location>
</feature>
<dbReference type="Pfam" id="PF02118">
    <property type="entry name" value="Srg"/>
    <property type="match status" value="1"/>
</dbReference>
<evidence type="ECO:0000313" key="8">
    <source>
        <dbReference type="WBParaSite" id="PDA_v2.g30003.t1"/>
    </source>
</evidence>
<keyword evidence="3 6" id="KW-0812">Transmembrane</keyword>
<keyword evidence="4 6" id="KW-1133">Transmembrane helix</keyword>
<protein>
    <recommendedName>
        <fullName evidence="6">Serpentine receptor class gamma</fullName>
    </recommendedName>
</protein>
<reference evidence="8" key="1">
    <citation type="submission" date="2022-11" db="UniProtKB">
        <authorList>
            <consortium name="WormBaseParasite"/>
        </authorList>
    </citation>
    <scope>IDENTIFICATION</scope>
</reference>
<feature type="transmembrane region" description="Helical" evidence="6">
    <location>
        <begin position="47"/>
        <end position="68"/>
    </location>
</feature>
<feature type="transmembrane region" description="Helical" evidence="6">
    <location>
        <begin position="264"/>
        <end position="285"/>
    </location>
</feature>
<evidence type="ECO:0000313" key="7">
    <source>
        <dbReference type="Proteomes" id="UP000887578"/>
    </source>
</evidence>
<feature type="transmembrane region" description="Helical" evidence="6">
    <location>
        <begin position="17"/>
        <end position="35"/>
    </location>
</feature>
<dbReference type="GO" id="GO:0007606">
    <property type="term" value="P:sensory perception of chemical stimulus"/>
    <property type="evidence" value="ECO:0007669"/>
    <property type="project" value="UniProtKB-UniRule"/>
</dbReference>
<evidence type="ECO:0000256" key="4">
    <source>
        <dbReference type="ARBA" id="ARBA00022989"/>
    </source>
</evidence>
<dbReference type="GO" id="GO:0016020">
    <property type="term" value="C:membrane"/>
    <property type="evidence" value="ECO:0007669"/>
    <property type="project" value="UniProtKB-SubCell"/>
</dbReference>
<dbReference type="InterPro" id="IPR000609">
    <property type="entry name" value="7TM_GPCR_serpentine_rcpt_Srg"/>
</dbReference>
<proteinExistence type="inferred from homology"/>
<feature type="transmembrane region" description="Helical" evidence="6">
    <location>
        <begin position="191"/>
        <end position="213"/>
    </location>
</feature>
<dbReference type="Proteomes" id="UP000887578">
    <property type="component" value="Unplaced"/>
</dbReference>
<comment type="subcellular location">
    <subcellularLocation>
        <location evidence="1">Membrane</location>
        <topology evidence="1">Multi-pass membrane protein</topology>
    </subcellularLocation>
</comment>
<accession>A0A914QF64</accession>
<sequence length="339" mass="39234">MDAEAIYYANLKLLLPYIYLIPTYILYLVILYVMFISKFKTQFYGSFYKIFGLSAFFNVICSILYNLQVRFPQTPALISIVHSWGSRSFFVTFLQTGIWYTYNVAHLLNFFISFNRFTVFLLKIHYNAFWRKWLPYFVGICLIVPCFLMWHVPFTDIYLKPKYANDPNGLWNYAVGHPEIFSWMSASRFTVFLLTGTAPCSLVFNCYVILQLVKDNFTPTSQKKTSKQDVKLSFYAMVVFASDMIYCVQQYIRRTSDDQRFIDAMYDIQNGIADICCLTPIWFMILANKSLRLNIAAIFGLIKSDSIVVSAVQQLVTSKNSTIAKSSSNRTNTVGTSLK</sequence>
<evidence type="ECO:0000256" key="5">
    <source>
        <dbReference type="ARBA" id="ARBA00023136"/>
    </source>
</evidence>
<name>A0A914QF64_9BILA</name>
<dbReference type="PRINTS" id="PR00698">
    <property type="entry name" value="TMPROTEINSRG"/>
</dbReference>
<dbReference type="PANTHER" id="PTHR31627:SF42">
    <property type="entry name" value="G_PROTEIN_RECEP_F1_2 DOMAIN-CONTAINING PROTEIN-RELATED"/>
    <property type="match status" value="1"/>
</dbReference>
<evidence type="ECO:0000256" key="6">
    <source>
        <dbReference type="RuleBase" id="RU280813"/>
    </source>
</evidence>
<evidence type="ECO:0000256" key="2">
    <source>
        <dbReference type="ARBA" id="ARBA00005692"/>
    </source>
</evidence>
<feature type="transmembrane region" description="Helical" evidence="6">
    <location>
        <begin position="88"/>
        <end position="112"/>
    </location>
</feature>
<keyword evidence="7" id="KW-1185">Reference proteome</keyword>
<dbReference type="GO" id="GO:0004888">
    <property type="term" value="F:transmembrane signaling receptor activity"/>
    <property type="evidence" value="ECO:0007669"/>
    <property type="project" value="InterPro"/>
</dbReference>
<dbReference type="WBParaSite" id="PDA_v2.g30003.t1">
    <property type="protein sequence ID" value="PDA_v2.g30003.t1"/>
    <property type="gene ID" value="PDA_v2.g30003"/>
</dbReference>